<dbReference type="InterPro" id="IPR001296">
    <property type="entry name" value="Glyco_trans_1"/>
</dbReference>
<evidence type="ECO:0000259" key="2">
    <source>
        <dbReference type="Pfam" id="PF00534"/>
    </source>
</evidence>
<dbReference type="AlphaFoldDB" id="A0A081RGD3"/>
<dbReference type="Proteomes" id="UP000028411">
    <property type="component" value="Unassembled WGS sequence"/>
</dbReference>
<dbReference type="InterPro" id="IPR050194">
    <property type="entry name" value="Glycosyltransferase_grp1"/>
</dbReference>
<evidence type="ECO:0000313" key="3">
    <source>
        <dbReference type="EMBL" id="KEQ54256.1"/>
    </source>
</evidence>
<sequence>MIIGYFTNQYPKVSHTFIRREILALEAAGVTVERWALRGWDADIADPADASERDRTRYILQRGPLPLLVAALILLIAHPVRWLKGLRLTMRMMPKTDRSIPLHLIAFLEAALLARQAAAAGVRQLHAHFGTNAAEVAMVAATLAGIPYSVTVHGSGEFDRPIGLHLGTKIEKAAFVIAITHFCASQLYRWCDPQYWNKISVVHCGLSREFLDVEPTAPVAAPHFVSVGRLSGEKGHLLMLEALAQVRDGGVPATLTLVGDGEMRGRIEAAMTRLGLNEAVKITGWADESQVRSHIATARALVMASFAEGLPIVVMEAFALGRPVLATNVGALADLVVNGRTGWLFTPGSVDAIARAMRDCADTPPAALAAMGEEGRRIVREEHDAQREAAKLRVRFAESLGHADASSKYEWPERTEIERA</sequence>
<dbReference type="PANTHER" id="PTHR45947">
    <property type="entry name" value="SULFOQUINOVOSYL TRANSFERASE SQD2"/>
    <property type="match status" value="1"/>
</dbReference>
<dbReference type="RefSeq" id="WP_037449562.1">
    <property type="nucleotide sequence ID" value="NZ_JFHR01000012.1"/>
</dbReference>
<dbReference type="PANTHER" id="PTHR45947:SF15">
    <property type="entry name" value="TEICHURONIC ACID BIOSYNTHESIS GLYCOSYLTRANSFERASE TUAC-RELATED"/>
    <property type="match status" value="1"/>
</dbReference>
<evidence type="ECO:0000313" key="4">
    <source>
        <dbReference type="Proteomes" id="UP000028411"/>
    </source>
</evidence>
<reference evidence="3 4" key="1">
    <citation type="submission" date="2014-02" db="EMBL/GenBank/DDBJ databases">
        <title>Whole genome sequence of Sphingobium chlorophenolicum NBRC 16172.</title>
        <authorList>
            <person name="Gan H.M."/>
            <person name="Gan H.Y."/>
            <person name="Chew T.H."/>
            <person name="Savka M.A."/>
        </authorList>
    </citation>
    <scope>NUCLEOTIDE SEQUENCE [LARGE SCALE GENOMIC DNA]</scope>
    <source>
        <strain evidence="3 4">NBRC 16172</strain>
    </source>
</reference>
<dbReference type="SUPFAM" id="SSF53756">
    <property type="entry name" value="UDP-Glycosyltransferase/glycogen phosphorylase"/>
    <property type="match status" value="1"/>
</dbReference>
<name>A0A081RGD3_SPHCR</name>
<feature type="transmembrane region" description="Helical" evidence="1">
    <location>
        <begin position="65"/>
        <end position="83"/>
    </location>
</feature>
<keyword evidence="1" id="KW-1133">Transmembrane helix</keyword>
<feature type="domain" description="Glycosyl transferase family 1" evidence="2">
    <location>
        <begin position="217"/>
        <end position="376"/>
    </location>
</feature>
<keyword evidence="3" id="KW-0808">Transferase</keyword>
<dbReference type="Gene3D" id="3.40.50.2000">
    <property type="entry name" value="Glycogen Phosphorylase B"/>
    <property type="match status" value="2"/>
</dbReference>
<keyword evidence="1" id="KW-0472">Membrane</keyword>
<accession>A0A081RGD3</accession>
<comment type="caution">
    <text evidence="3">The sequence shown here is derived from an EMBL/GenBank/DDBJ whole genome shotgun (WGS) entry which is preliminary data.</text>
</comment>
<proteinExistence type="predicted"/>
<dbReference type="Pfam" id="PF00534">
    <property type="entry name" value="Glycos_transf_1"/>
    <property type="match status" value="1"/>
</dbReference>
<dbReference type="PATRIC" id="fig|46429.4.peg.1510"/>
<evidence type="ECO:0000256" key="1">
    <source>
        <dbReference type="SAM" id="Phobius"/>
    </source>
</evidence>
<dbReference type="GO" id="GO:0016757">
    <property type="term" value="F:glycosyltransferase activity"/>
    <property type="evidence" value="ECO:0007669"/>
    <property type="project" value="InterPro"/>
</dbReference>
<gene>
    <name evidence="3" type="ORF">BV95_01546</name>
</gene>
<keyword evidence="1" id="KW-0812">Transmembrane</keyword>
<dbReference type="eggNOG" id="COG0438">
    <property type="taxonomic scope" value="Bacteria"/>
</dbReference>
<organism evidence="3 4">
    <name type="scientific">Sphingobium chlorophenolicum</name>
    <dbReference type="NCBI Taxonomy" id="46429"/>
    <lineage>
        <taxon>Bacteria</taxon>
        <taxon>Pseudomonadati</taxon>
        <taxon>Pseudomonadota</taxon>
        <taxon>Alphaproteobacteria</taxon>
        <taxon>Sphingomonadales</taxon>
        <taxon>Sphingomonadaceae</taxon>
        <taxon>Sphingobium</taxon>
    </lineage>
</organism>
<dbReference type="EMBL" id="JFHR01000012">
    <property type="protein sequence ID" value="KEQ54256.1"/>
    <property type="molecule type" value="Genomic_DNA"/>
</dbReference>
<dbReference type="OrthoDB" id="9790710at2"/>
<protein>
    <submittedName>
        <fullName evidence="3">Glycosyl transferase group 1</fullName>
    </submittedName>
</protein>